<proteinExistence type="predicted"/>
<comment type="caution">
    <text evidence="1">The sequence shown here is derived from an EMBL/GenBank/DDBJ whole genome shotgun (WGS) entry which is preliminary data.</text>
</comment>
<keyword evidence="2" id="KW-1185">Reference proteome</keyword>
<feature type="non-terminal residue" evidence="1">
    <location>
        <position position="1"/>
    </location>
</feature>
<dbReference type="PANTHER" id="PTHR31013:SF12">
    <property type="entry name" value="PATHOGENESIS-RELATED PROTEIN 5-LIKE"/>
    <property type="match status" value="1"/>
</dbReference>
<name>A0AAV5X180_9BILA</name>
<dbReference type="InterPro" id="IPR037176">
    <property type="entry name" value="Osmotin/thaumatin-like_sf"/>
</dbReference>
<sequence length="111" mass="12019">LSTFISIATADCGEGNVCIENRTVAVPHGWSNGRIWARTGCDAHFNCETGFCGNKLQCESREGESPVTVAEFTLDTNGLDHYDVSLINGFNVPVFIDVEEGTHQVDGGLHF</sequence>
<gene>
    <name evidence="1" type="ORF">PFISCL1PPCAC_27099</name>
</gene>
<dbReference type="Proteomes" id="UP001432322">
    <property type="component" value="Unassembled WGS sequence"/>
</dbReference>
<dbReference type="SUPFAM" id="SSF49870">
    <property type="entry name" value="Osmotin, thaumatin-like protein"/>
    <property type="match status" value="1"/>
</dbReference>
<dbReference type="PRINTS" id="PR00347">
    <property type="entry name" value="THAUMATIN"/>
</dbReference>
<protein>
    <recommendedName>
        <fullName evidence="3">Thaumatin-like protein</fullName>
    </recommendedName>
</protein>
<evidence type="ECO:0008006" key="3">
    <source>
        <dbReference type="Google" id="ProtNLM"/>
    </source>
</evidence>
<evidence type="ECO:0000313" key="1">
    <source>
        <dbReference type="EMBL" id="GMT35802.1"/>
    </source>
</evidence>
<dbReference type="SMART" id="SM00205">
    <property type="entry name" value="THN"/>
    <property type="match status" value="1"/>
</dbReference>
<dbReference type="Gene3D" id="2.60.110.10">
    <property type="entry name" value="Thaumatin"/>
    <property type="match status" value="1"/>
</dbReference>
<evidence type="ECO:0000313" key="2">
    <source>
        <dbReference type="Proteomes" id="UP001432322"/>
    </source>
</evidence>
<dbReference type="Pfam" id="PF00314">
    <property type="entry name" value="Thaumatin"/>
    <property type="match status" value="1"/>
</dbReference>
<dbReference type="AlphaFoldDB" id="A0AAV5X180"/>
<dbReference type="EMBL" id="BTSY01000007">
    <property type="protein sequence ID" value="GMT35802.1"/>
    <property type="molecule type" value="Genomic_DNA"/>
</dbReference>
<feature type="non-terminal residue" evidence="1">
    <location>
        <position position="111"/>
    </location>
</feature>
<organism evidence="1 2">
    <name type="scientific">Pristionchus fissidentatus</name>
    <dbReference type="NCBI Taxonomy" id="1538716"/>
    <lineage>
        <taxon>Eukaryota</taxon>
        <taxon>Metazoa</taxon>
        <taxon>Ecdysozoa</taxon>
        <taxon>Nematoda</taxon>
        <taxon>Chromadorea</taxon>
        <taxon>Rhabditida</taxon>
        <taxon>Rhabditina</taxon>
        <taxon>Diplogasteromorpha</taxon>
        <taxon>Diplogasteroidea</taxon>
        <taxon>Neodiplogasteridae</taxon>
        <taxon>Pristionchus</taxon>
    </lineage>
</organism>
<accession>A0AAV5X180</accession>
<dbReference type="InterPro" id="IPR001938">
    <property type="entry name" value="Thaumatin"/>
</dbReference>
<dbReference type="PANTHER" id="PTHR31013">
    <property type="entry name" value="THAUMATIN FAMILY PROTEIN-RELATED"/>
    <property type="match status" value="1"/>
</dbReference>
<reference evidence="1" key="1">
    <citation type="submission" date="2023-10" db="EMBL/GenBank/DDBJ databases">
        <title>Genome assembly of Pristionchus species.</title>
        <authorList>
            <person name="Yoshida K."/>
            <person name="Sommer R.J."/>
        </authorList>
    </citation>
    <scope>NUCLEOTIDE SEQUENCE</scope>
    <source>
        <strain evidence="1">RS5133</strain>
    </source>
</reference>
<dbReference type="PROSITE" id="PS51367">
    <property type="entry name" value="THAUMATIN_2"/>
    <property type="match status" value="1"/>
</dbReference>